<organism evidence="1 2">
    <name type="scientific">Trichostrongylus colubriformis</name>
    <name type="common">Black scour worm</name>
    <dbReference type="NCBI Taxonomy" id="6319"/>
    <lineage>
        <taxon>Eukaryota</taxon>
        <taxon>Metazoa</taxon>
        <taxon>Ecdysozoa</taxon>
        <taxon>Nematoda</taxon>
        <taxon>Chromadorea</taxon>
        <taxon>Rhabditida</taxon>
        <taxon>Rhabditina</taxon>
        <taxon>Rhabditomorpha</taxon>
        <taxon>Strongyloidea</taxon>
        <taxon>Trichostrongylidae</taxon>
        <taxon>Trichostrongylus</taxon>
    </lineage>
</organism>
<sequence>MIISYRVPSSGQIVPEYLTAISSGFQVLYRLCEFASIEVEKKGSLVRPTVRLVPTIETVKRYNKC</sequence>
<dbReference type="Proteomes" id="UP001331761">
    <property type="component" value="Unassembled WGS sequence"/>
</dbReference>
<evidence type="ECO:0000313" key="2">
    <source>
        <dbReference type="Proteomes" id="UP001331761"/>
    </source>
</evidence>
<reference evidence="1 2" key="1">
    <citation type="submission" date="2019-10" db="EMBL/GenBank/DDBJ databases">
        <title>Assembly and Annotation for the nematode Trichostrongylus colubriformis.</title>
        <authorList>
            <person name="Martin J."/>
        </authorList>
    </citation>
    <scope>NUCLEOTIDE SEQUENCE [LARGE SCALE GENOMIC DNA]</scope>
    <source>
        <strain evidence="1">G859</strain>
        <tissue evidence="1">Whole worm</tissue>
    </source>
</reference>
<gene>
    <name evidence="1" type="ORF">GCK32_013060</name>
</gene>
<proteinExistence type="predicted"/>
<evidence type="ECO:0000313" key="1">
    <source>
        <dbReference type="EMBL" id="KAK5970658.1"/>
    </source>
</evidence>
<comment type="caution">
    <text evidence="1">The sequence shown here is derived from an EMBL/GenBank/DDBJ whole genome shotgun (WGS) entry which is preliminary data.</text>
</comment>
<name>A0AAN8FUV7_TRICO</name>
<protein>
    <submittedName>
        <fullName evidence="1">Uncharacterized protein</fullName>
    </submittedName>
</protein>
<keyword evidence="2" id="KW-1185">Reference proteome</keyword>
<dbReference type="AlphaFoldDB" id="A0AAN8FUV7"/>
<accession>A0AAN8FUV7</accession>
<dbReference type="EMBL" id="WIXE01018762">
    <property type="protein sequence ID" value="KAK5970658.1"/>
    <property type="molecule type" value="Genomic_DNA"/>
</dbReference>